<evidence type="ECO:0000313" key="1">
    <source>
        <dbReference type="EMBL" id="KLE36009.1"/>
    </source>
</evidence>
<dbReference type="Pfam" id="PF13469">
    <property type="entry name" value="Sulfotransfer_3"/>
    <property type="match status" value="1"/>
</dbReference>
<organism evidence="1 2">
    <name type="scientific">Aurantiacibacter luteus</name>
    <dbReference type="NCBI Taxonomy" id="1581420"/>
    <lineage>
        <taxon>Bacteria</taxon>
        <taxon>Pseudomonadati</taxon>
        <taxon>Pseudomonadota</taxon>
        <taxon>Alphaproteobacteria</taxon>
        <taxon>Sphingomonadales</taxon>
        <taxon>Erythrobacteraceae</taxon>
        <taxon>Aurantiacibacter</taxon>
    </lineage>
</organism>
<dbReference type="Proteomes" id="UP000053464">
    <property type="component" value="Unassembled WGS sequence"/>
</dbReference>
<accession>A0A0G9MZI8</accession>
<keyword evidence="2" id="KW-1185">Reference proteome</keyword>
<evidence type="ECO:0008006" key="3">
    <source>
        <dbReference type="Google" id="ProtNLM"/>
    </source>
</evidence>
<reference evidence="1 2" key="1">
    <citation type="submission" date="2015-04" db="EMBL/GenBank/DDBJ databases">
        <title>The draft genome sequence of Erythrobacter luteus KA37.</title>
        <authorList>
            <person name="Zhuang L."/>
            <person name="Liu Y."/>
            <person name="Shao Z."/>
        </authorList>
    </citation>
    <scope>NUCLEOTIDE SEQUENCE [LARGE SCALE GENOMIC DNA]</scope>
    <source>
        <strain evidence="1 2">KA37</strain>
    </source>
</reference>
<dbReference type="InterPro" id="IPR027417">
    <property type="entry name" value="P-loop_NTPase"/>
</dbReference>
<evidence type="ECO:0000313" key="2">
    <source>
        <dbReference type="Proteomes" id="UP000053464"/>
    </source>
</evidence>
<comment type="caution">
    <text evidence="1">The sequence shown here is derived from an EMBL/GenBank/DDBJ whole genome shotgun (WGS) entry which is preliminary data.</text>
</comment>
<dbReference type="PATRIC" id="fig|1581420.6.peg.214"/>
<name>A0A0G9MZI8_9SPHN</name>
<dbReference type="PANTHER" id="PTHR36451:SF1">
    <property type="entry name" value="OMEGA-HYDROXY-BETA-DIHYDROMENAQUINONE-9 SULFOTRANSFERASE STF3"/>
    <property type="match status" value="1"/>
</dbReference>
<dbReference type="InterPro" id="IPR052736">
    <property type="entry name" value="Stf3_sulfotransferase"/>
</dbReference>
<dbReference type="PANTHER" id="PTHR36451">
    <property type="entry name" value="PAPS-DEPENDENT SULFOTRANSFERASE STF3"/>
    <property type="match status" value="1"/>
</dbReference>
<dbReference type="EMBL" id="LBHB01000001">
    <property type="protein sequence ID" value="KLE36009.1"/>
    <property type="molecule type" value="Genomic_DNA"/>
</dbReference>
<protein>
    <recommendedName>
        <fullName evidence="3">Sulfotransferase</fullName>
    </recommendedName>
</protein>
<dbReference type="AlphaFoldDB" id="A0A0G9MZI8"/>
<gene>
    <name evidence="1" type="ORF">AAW00_01065</name>
</gene>
<sequence length="393" mass="44516">MPPPRPHLLARSPNVDRLNGWLETLWRKGYAPPPSLDPEEMWVKALAKHDLADEVGGRSAQDVADFRERLQRLCSAAREEARLNPLGRTMAHGQLQRVVFQRLQLGRLWRQRPDLLETPLAPPILVVGQQRSGTTRVHRLLAADPAFVATPFCDSWNPVPRRPDLRPFWSWLSLRLGQWINPWLQTIHPTAPRQVDEELGWLAAALGASTYEAQWHIPSYSAFSEGRDAGALYREFARILRTDAAFHGNAHRARVMKVPEFTENLPSLIAAFPEARIVVTRRDEREIGPSMVSMFANQMAIQSDAADLSWIEREVARKIALRKARVESALADFSGPMAVVDFTAFDDGWEPVMSRVYSELGIPLSKEARIGIEIESTRSQKGAHRVHSRQYAR</sequence>
<dbReference type="OrthoDB" id="9777890at2"/>
<dbReference type="Gene3D" id="3.40.50.300">
    <property type="entry name" value="P-loop containing nucleotide triphosphate hydrolases"/>
    <property type="match status" value="1"/>
</dbReference>
<dbReference type="SUPFAM" id="SSF52540">
    <property type="entry name" value="P-loop containing nucleoside triphosphate hydrolases"/>
    <property type="match status" value="1"/>
</dbReference>
<proteinExistence type="predicted"/>
<dbReference type="STRING" id="1581420.AAW00_01065"/>